<keyword evidence="4" id="KW-0325">Glycoprotein</keyword>
<dbReference type="SMART" id="SM00110">
    <property type="entry name" value="C1Q"/>
    <property type="match status" value="1"/>
</dbReference>
<dbReference type="Pfam" id="PF00386">
    <property type="entry name" value="C1q"/>
    <property type="match status" value="1"/>
</dbReference>
<dbReference type="GO" id="GO:0030674">
    <property type="term" value="F:protein-macromolecule adaptor activity"/>
    <property type="evidence" value="ECO:0007669"/>
    <property type="project" value="TreeGrafter"/>
</dbReference>
<accession>K1Q793</accession>
<dbReference type="PANTHER" id="PTHR47221">
    <property type="entry name" value="FIBRINOGEN ALPHA CHAIN"/>
    <property type="match status" value="1"/>
</dbReference>
<evidence type="ECO:0000256" key="4">
    <source>
        <dbReference type="ARBA" id="ARBA00023180"/>
    </source>
</evidence>
<dbReference type="InterPro" id="IPR001073">
    <property type="entry name" value="C1q_dom"/>
</dbReference>
<comment type="subcellular location">
    <subcellularLocation>
        <location evidence="1">Secreted</location>
    </subcellularLocation>
</comment>
<protein>
    <submittedName>
        <fullName evidence="5">Angiopoietin-4</fullName>
    </submittedName>
</protein>
<dbReference type="InterPro" id="IPR002181">
    <property type="entry name" value="Fibrinogen_a/b/g_C_dom"/>
</dbReference>
<dbReference type="InterPro" id="IPR014716">
    <property type="entry name" value="Fibrinogen_a/b/g_C_1"/>
</dbReference>
<dbReference type="HOGENOM" id="CLU_824521_0_0_1"/>
<evidence type="ECO:0000313" key="5">
    <source>
        <dbReference type="EMBL" id="EKC24725.1"/>
    </source>
</evidence>
<gene>
    <name evidence="5" type="ORF">CGI_10009242</name>
</gene>
<dbReference type="EMBL" id="JH819071">
    <property type="protein sequence ID" value="EKC24725.1"/>
    <property type="molecule type" value="Genomic_DNA"/>
</dbReference>
<dbReference type="PANTHER" id="PTHR47221:SF5">
    <property type="entry name" value="FIBRINOGEN C-TERMINAL DOMAIN-CONTAINING PROTEIN"/>
    <property type="match status" value="1"/>
</dbReference>
<dbReference type="AlphaFoldDB" id="K1Q793"/>
<dbReference type="InterPro" id="IPR008983">
    <property type="entry name" value="Tumour_necrosis_fac-like_dom"/>
</dbReference>
<keyword evidence="2" id="KW-0964">Secreted</keyword>
<proteinExistence type="predicted"/>
<dbReference type="SUPFAM" id="SSF56496">
    <property type="entry name" value="Fibrinogen C-terminal domain-like"/>
    <property type="match status" value="1"/>
</dbReference>
<dbReference type="GO" id="GO:0005201">
    <property type="term" value="F:extracellular matrix structural constituent"/>
    <property type="evidence" value="ECO:0007669"/>
    <property type="project" value="TreeGrafter"/>
</dbReference>
<dbReference type="SMART" id="SM00186">
    <property type="entry name" value="FBG"/>
    <property type="match status" value="1"/>
</dbReference>
<reference evidence="5" key="1">
    <citation type="journal article" date="2012" name="Nature">
        <title>The oyster genome reveals stress adaptation and complexity of shell formation.</title>
        <authorList>
            <person name="Zhang G."/>
            <person name="Fang X."/>
            <person name="Guo X."/>
            <person name="Li L."/>
            <person name="Luo R."/>
            <person name="Xu F."/>
            <person name="Yang P."/>
            <person name="Zhang L."/>
            <person name="Wang X."/>
            <person name="Qi H."/>
            <person name="Xiong Z."/>
            <person name="Que H."/>
            <person name="Xie Y."/>
            <person name="Holland P.W."/>
            <person name="Paps J."/>
            <person name="Zhu Y."/>
            <person name="Wu F."/>
            <person name="Chen Y."/>
            <person name="Wang J."/>
            <person name="Peng C."/>
            <person name="Meng J."/>
            <person name="Yang L."/>
            <person name="Liu J."/>
            <person name="Wen B."/>
            <person name="Zhang N."/>
            <person name="Huang Z."/>
            <person name="Zhu Q."/>
            <person name="Feng Y."/>
            <person name="Mount A."/>
            <person name="Hedgecock D."/>
            <person name="Xu Z."/>
            <person name="Liu Y."/>
            <person name="Domazet-Loso T."/>
            <person name="Du Y."/>
            <person name="Sun X."/>
            <person name="Zhang S."/>
            <person name="Liu B."/>
            <person name="Cheng P."/>
            <person name="Jiang X."/>
            <person name="Li J."/>
            <person name="Fan D."/>
            <person name="Wang W."/>
            <person name="Fu W."/>
            <person name="Wang T."/>
            <person name="Wang B."/>
            <person name="Zhang J."/>
            <person name="Peng Z."/>
            <person name="Li Y."/>
            <person name="Li N."/>
            <person name="Wang J."/>
            <person name="Chen M."/>
            <person name="He Y."/>
            <person name="Tan F."/>
            <person name="Song X."/>
            <person name="Zheng Q."/>
            <person name="Huang R."/>
            <person name="Yang H."/>
            <person name="Du X."/>
            <person name="Chen L."/>
            <person name="Yang M."/>
            <person name="Gaffney P.M."/>
            <person name="Wang S."/>
            <person name="Luo L."/>
            <person name="She Z."/>
            <person name="Ming Y."/>
            <person name="Huang W."/>
            <person name="Zhang S."/>
            <person name="Huang B."/>
            <person name="Zhang Y."/>
            <person name="Qu T."/>
            <person name="Ni P."/>
            <person name="Miao G."/>
            <person name="Wang J."/>
            <person name="Wang Q."/>
            <person name="Steinberg C.E."/>
            <person name="Wang H."/>
            <person name="Li N."/>
            <person name="Qian L."/>
            <person name="Zhang G."/>
            <person name="Li Y."/>
            <person name="Yang H."/>
            <person name="Liu X."/>
            <person name="Wang J."/>
            <person name="Yin Y."/>
            <person name="Wang J."/>
        </authorList>
    </citation>
    <scope>NUCLEOTIDE SEQUENCE [LARGE SCALE GENOMIC DNA]</scope>
    <source>
        <strain evidence="5">05x7-T-G4-1.051#20</strain>
    </source>
</reference>
<dbReference type="InterPro" id="IPR036056">
    <property type="entry name" value="Fibrinogen-like_C"/>
</dbReference>
<dbReference type="PROSITE" id="PS50871">
    <property type="entry name" value="C1Q"/>
    <property type="match status" value="1"/>
</dbReference>
<dbReference type="PRINTS" id="PR00007">
    <property type="entry name" value="COMPLEMNTC1Q"/>
</dbReference>
<organism evidence="5">
    <name type="scientific">Magallana gigas</name>
    <name type="common">Pacific oyster</name>
    <name type="synonym">Crassostrea gigas</name>
    <dbReference type="NCBI Taxonomy" id="29159"/>
    <lineage>
        <taxon>Eukaryota</taxon>
        <taxon>Metazoa</taxon>
        <taxon>Spiralia</taxon>
        <taxon>Lophotrochozoa</taxon>
        <taxon>Mollusca</taxon>
        <taxon>Bivalvia</taxon>
        <taxon>Autobranchia</taxon>
        <taxon>Pteriomorphia</taxon>
        <taxon>Ostreida</taxon>
        <taxon>Ostreoidea</taxon>
        <taxon>Ostreidae</taxon>
        <taxon>Magallana</taxon>
    </lineage>
</organism>
<dbReference type="GO" id="GO:0034116">
    <property type="term" value="P:positive regulation of heterotypic cell-cell adhesion"/>
    <property type="evidence" value="ECO:0007669"/>
    <property type="project" value="TreeGrafter"/>
</dbReference>
<dbReference type="Gene3D" id="2.60.120.40">
    <property type="match status" value="1"/>
</dbReference>
<dbReference type="GO" id="GO:0005577">
    <property type="term" value="C:fibrinogen complex"/>
    <property type="evidence" value="ECO:0007669"/>
    <property type="project" value="TreeGrafter"/>
</dbReference>
<dbReference type="Pfam" id="PF00147">
    <property type="entry name" value="Fibrinogen_C"/>
    <property type="match status" value="1"/>
</dbReference>
<dbReference type="InterPro" id="IPR037579">
    <property type="entry name" value="FIB_ANG-like"/>
</dbReference>
<keyword evidence="3" id="KW-1015">Disulfide bond</keyword>
<dbReference type="Gene3D" id="3.90.215.10">
    <property type="entry name" value="Gamma Fibrinogen, chain A, domain 1"/>
    <property type="match status" value="1"/>
</dbReference>
<dbReference type="InParanoid" id="K1Q793"/>
<evidence type="ECO:0000256" key="2">
    <source>
        <dbReference type="ARBA" id="ARBA00022525"/>
    </source>
</evidence>
<name>K1Q793_MAGGI</name>
<dbReference type="PROSITE" id="PS51406">
    <property type="entry name" value="FIBRINOGEN_C_2"/>
    <property type="match status" value="1"/>
</dbReference>
<evidence type="ECO:0000256" key="3">
    <source>
        <dbReference type="ARBA" id="ARBA00023157"/>
    </source>
</evidence>
<sequence length="337" mass="37372">MGGAVVLELSLVTIKIVFRTWKKFARGRNQSTDTDDLEVSLTGHNSCAYKAERRTRLSEVQNKVIQNRFNGSENFNRNWNDYKSGFGSTPGEYWIGNDVIHELTKANTSSLYVTITLTNGTTLFELYETFSIASELDNYRLFIGGQASGTLEARLFPLISDKQESPLSACRRFTETAERLIGRDYINSGFVDRSEENKIEDAKQDTPKVAFYANTVTDHVNLGVHRTLVFGNVITNIGNCYHNSTGSFVPKVSGIYIVNVQILCSPGYELRTELVVEGVVKGTHYIGDSTHYSNGGGMAVVHVDAGDCVWVRVATADGENDIAWESSFSGFLLYSDS</sequence>
<dbReference type="SUPFAM" id="SSF49842">
    <property type="entry name" value="TNF-like"/>
    <property type="match status" value="1"/>
</dbReference>
<evidence type="ECO:0000256" key="1">
    <source>
        <dbReference type="ARBA" id="ARBA00004613"/>
    </source>
</evidence>